<dbReference type="FunFam" id="1.10.220.150:FF:000009">
    <property type="entry name" value="stromal membrane-associated protein 1 isoform X1"/>
    <property type="match status" value="1"/>
</dbReference>
<dbReference type="Proteomes" id="UP000790833">
    <property type="component" value="Unassembled WGS sequence"/>
</dbReference>
<reference evidence="9" key="1">
    <citation type="submission" date="2021-03" db="EMBL/GenBank/DDBJ databases">
        <authorList>
            <person name="Palmer J.M."/>
        </authorList>
    </citation>
    <scope>NUCLEOTIDE SEQUENCE</scope>
    <source>
        <strain evidence="9">ARV_011</strain>
    </source>
</reference>
<dbReference type="RefSeq" id="XP_043048573.1">
    <property type="nucleotide sequence ID" value="XM_043191941.1"/>
</dbReference>
<protein>
    <submittedName>
        <fullName evidence="9">Uncharacterized protein</fullName>
    </submittedName>
</protein>
<keyword evidence="4" id="KW-0862">Zinc</keyword>
<sequence>MSHRHQHKATAANNEKNLAILKQLLRETPNRTCADCKTSQHPRWASWSLGCFICIRCSGIHRGMGTHISKVKSVDLDTWKDDEVENMIRWGNQKSNQFWEAKLPDGYIPDLSKIENFIKTKYDMKKWAASSKLPDPLTLGKASSSRGANPGSANSNINSSKPASTNLLDDDEEFGDFSANSSGSITPQPTPKSNNKPPAPKLYSQLTSQINLLPPVPPKVHGTSQHTVSTSAIGNLNIATPPTPSANNGRADLKKSILSLYSSPSSSNSSFFNNSSSIPAPRNNYNSSTSTITNPALLSNSLQSLNLSGQSTLSQRSSSPQVRSAVTSETTKSTSQWNNEWSSQSTSTSKPLNSNSTPMDDELLKNVWG</sequence>
<dbReference type="PANTHER" id="PTHR45705:SF1">
    <property type="entry name" value="FI20236P1"/>
    <property type="match status" value="1"/>
</dbReference>
<name>A0A9P7V8J2_9ASCO</name>
<evidence type="ECO:0000313" key="10">
    <source>
        <dbReference type="Proteomes" id="UP000790833"/>
    </source>
</evidence>
<accession>A0A9P7V8J2</accession>
<dbReference type="GeneID" id="66114513"/>
<evidence type="ECO:0000256" key="3">
    <source>
        <dbReference type="ARBA" id="ARBA00022771"/>
    </source>
</evidence>
<dbReference type="InterPro" id="IPR038508">
    <property type="entry name" value="ArfGAP_dom_sf"/>
</dbReference>
<comment type="caution">
    <text evidence="9">The sequence shown here is derived from an EMBL/GenBank/DDBJ whole genome shotgun (WGS) entry which is preliminary data.</text>
</comment>
<evidence type="ECO:0000256" key="6">
    <source>
        <dbReference type="SAM" id="MobiDB-lite"/>
    </source>
</evidence>
<keyword evidence="3 5" id="KW-0863">Zinc-finger</keyword>
<dbReference type="InterPro" id="IPR000679">
    <property type="entry name" value="Znf_GATA"/>
</dbReference>
<dbReference type="PROSITE" id="PS50114">
    <property type="entry name" value="GATA_ZN_FINGER_2"/>
    <property type="match status" value="1"/>
</dbReference>
<proteinExistence type="predicted"/>
<feature type="domain" description="GATA-type" evidence="7">
    <location>
        <begin position="27"/>
        <end position="67"/>
    </location>
</feature>
<evidence type="ECO:0000256" key="1">
    <source>
        <dbReference type="ARBA" id="ARBA00022468"/>
    </source>
</evidence>
<dbReference type="InterPro" id="IPR051718">
    <property type="entry name" value="ARF_GTPase-activating"/>
</dbReference>
<keyword evidence="2" id="KW-0479">Metal-binding</keyword>
<dbReference type="GO" id="GO:0006355">
    <property type="term" value="P:regulation of DNA-templated transcription"/>
    <property type="evidence" value="ECO:0007669"/>
    <property type="project" value="InterPro"/>
</dbReference>
<feature type="region of interest" description="Disordered" evidence="6">
    <location>
        <begin position="135"/>
        <end position="202"/>
    </location>
</feature>
<evidence type="ECO:0000259" key="8">
    <source>
        <dbReference type="PROSITE" id="PS50115"/>
    </source>
</evidence>
<keyword evidence="1" id="KW-0343">GTPase activation</keyword>
<dbReference type="AlphaFoldDB" id="A0A9P7V8J2"/>
<evidence type="ECO:0000259" key="7">
    <source>
        <dbReference type="PROSITE" id="PS50114"/>
    </source>
</evidence>
<dbReference type="PRINTS" id="PR00405">
    <property type="entry name" value="REVINTRACTNG"/>
</dbReference>
<dbReference type="GO" id="GO:0005737">
    <property type="term" value="C:cytoplasm"/>
    <property type="evidence" value="ECO:0007669"/>
    <property type="project" value="TreeGrafter"/>
</dbReference>
<keyword evidence="10" id="KW-1185">Reference proteome</keyword>
<evidence type="ECO:0000256" key="5">
    <source>
        <dbReference type="PROSITE-ProRule" id="PRU00094"/>
    </source>
</evidence>
<evidence type="ECO:0000313" key="9">
    <source>
        <dbReference type="EMBL" id="KAG7193024.1"/>
    </source>
</evidence>
<feature type="compositionally biased region" description="Polar residues" evidence="6">
    <location>
        <begin position="141"/>
        <end position="167"/>
    </location>
</feature>
<gene>
    <name evidence="9" type="ORF">KQ657_001139</name>
</gene>
<evidence type="ECO:0000256" key="4">
    <source>
        <dbReference type="ARBA" id="ARBA00022833"/>
    </source>
</evidence>
<feature type="region of interest" description="Disordered" evidence="6">
    <location>
        <begin position="264"/>
        <end position="291"/>
    </location>
</feature>
<dbReference type="InterPro" id="IPR001164">
    <property type="entry name" value="ArfGAP_dom"/>
</dbReference>
<dbReference type="SMART" id="SM00105">
    <property type="entry name" value="ArfGap"/>
    <property type="match status" value="1"/>
</dbReference>
<feature type="region of interest" description="Disordered" evidence="6">
    <location>
        <begin position="309"/>
        <end position="369"/>
    </location>
</feature>
<dbReference type="GO" id="GO:0006891">
    <property type="term" value="P:intra-Golgi vesicle-mediated transport"/>
    <property type="evidence" value="ECO:0007669"/>
    <property type="project" value="TreeGrafter"/>
</dbReference>
<dbReference type="PROSITE" id="PS50115">
    <property type="entry name" value="ARFGAP"/>
    <property type="match status" value="1"/>
</dbReference>
<feature type="compositionally biased region" description="Polar residues" evidence="6">
    <location>
        <begin position="322"/>
        <end position="358"/>
    </location>
</feature>
<dbReference type="PANTHER" id="PTHR45705">
    <property type="entry name" value="FI20236P1"/>
    <property type="match status" value="1"/>
</dbReference>
<dbReference type="GO" id="GO:0006888">
    <property type="term" value="P:endoplasmic reticulum to Golgi vesicle-mediated transport"/>
    <property type="evidence" value="ECO:0007669"/>
    <property type="project" value="TreeGrafter"/>
</dbReference>
<dbReference type="EMBL" id="JAHMUF010000014">
    <property type="protein sequence ID" value="KAG7193024.1"/>
    <property type="molecule type" value="Genomic_DNA"/>
</dbReference>
<dbReference type="GO" id="GO:0005096">
    <property type="term" value="F:GTPase activator activity"/>
    <property type="evidence" value="ECO:0007669"/>
    <property type="project" value="UniProtKB-KW"/>
</dbReference>
<dbReference type="GO" id="GO:0008270">
    <property type="term" value="F:zinc ion binding"/>
    <property type="evidence" value="ECO:0007669"/>
    <property type="project" value="UniProtKB-KW"/>
</dbReference>
<dbReference type="SUPFAM" id="SSF57863">
    <property type="entry name" value="ArfGap/RecO-like zinc finger"/>
    <property type="match status" value="1"/>
</dbReference>
<dbReference type="OrthoDB" id="10266696at2759"/>
<organism evidence="9 10">
    <name type="scientific">Scheffersomyces spartinae</name>
    <dbReference type="NCBI Taxonomy" id="45513"/>
    <lineage>
        <taxon>Eukaryota</taxon>
        <taxon>Fungi</taxon>
        <taxon>Dikarya</taxon>
        <taxon>Ascomycota</taxon>
        <taxon>Saccharomycotina</taxon>
        <taxon>Pichiomycetes</taxon>
        <taxon>Debaryomycetaceae</taxon>
        <taxon>Scheffersomyces</taxon>
    </lineage>
</organism>
<dbReference type="Gene3D" id="1.10.220.150">
    <property type="entry name" value="Arf GTPase activating protein"/>
    <property type="match status" value="1"/>
</dbReference>
<dbReference type="Pfam" id="PF01412">
    <property type="entry name" value="ArfGap"/>
    <property type="match status" value="1"/>
</dbReference>
<evidence type="ECO:0000256" key="2">
    <source>
        <dbReference type="ARBA" id="ARBA00022723"/>
    </source>
</evidence>
<feature type="compositionally biased region" description="Low complexity" evidence="6">
    <location>
        <begin position="309"/>
        <end position="321"/>
    </location>
</feature>
<dbReference type="InterPro" id="IPR037278">
    <property type="entry name" value="ARFGAP/RecO"/>
</dbReference>
<feature type="domain" description="Arf-GAP" evidence="8">
    <location>
        <begin position="15"/>
        <end position="136"/>
    </location>
</feature>
<dbReference type="GO" id="GO:0043565">
    <property type="term" value="F:sequence-specific DNA binding"/>
    <property type="evidence" value="ECO:0007669"/>
    <property type="project" value="InterPro"/>
</dbReference>
<feature type="compositionally biased region" description="Polar residues" evidence="6">
    <location>
        <begin position="178"/>
        <end position="196"/>
    </location>
</feature>